<keyword evidence="1" id="KW-0472">Membrane</keyword>
<keyword evidence="1" id="KW-1133">Transmembrane helix</keyword>
<dbReference type="PANTHER" id="PTHR31965:SF1">
    <property type="entry name" value="TRANSMEMBRANE PROTEIN 42"/>
    <property type="match status" value="1"/>
</dbReference>
<reference evidence="2 4" key="3">
    <citation type="journal article" date="2014" name="Nature">
        <title>Elephant shark genome provides unique insights into gnathostome evolution.</title>
        <authorList>
            <consortium name="International Elephant Shark Genome Sequencing Consortium"/>
            <person name="Venkatesh B."/>
            <person name="Lee A.P."/>
            <person name="Ravi V."/>
            <person name="Maurya A.K."/>
            <person name="Lian M.M."/>
            <person name="Swann J.B."/>
            <person name="Ohta Y."/>
            <person name="Flajnik M.F."/>
            <person name="Sutoh Y."/>
            <person name="Kasahara M."/>
            <person name="Hoon S."/>
            <person name="Gangu V."/>
            <person name="Roy S.W."/>
            <person name="Irimia M."/>
            <person name="Korzh V."/>
            <person name="Kondrychyn I."/>
            <person name="Lim Z.W."/>
            <person name="Tay B.H."/>
            <person name="Tohari S."/>
            <person name="Kong K.W."/>
            <person name="Ho S."/>
            <person name="Lorente-Galdos B."/>
            <person name="Quilez J."/>
            <person name="Marques-Bonet T."/>
            <person name="Raney B.J."/>
            <person name="Ingham P.W."/>
            <person name="Tay A."/>
            <person name="Hillier L.W."/>
            <person name="Minx P."/>
            <person name="Boehm T."/>
            <person name="Wilson R.K."/>
            <person name="Brenner S."/>
            <person name="Warren W.C."/>
        </authorList>
    </citation>
    <scope>NUCLEOTIDE SEQUENCE</scope>
    <source>
        <tissue evidence="2">Heart</tissue>
    </source>
</reference>
<evidence type="ECO:0000313" key="4">
    <source>
        <dbReference type="Proteomes" id="UP000314986"/>
    </source>
</evidence>
<reference evidence="4" key="2">
    <citation type="journal article" date="2007" name="PLoS Biol.">
        <title>Survey sequencing and comparative analysis of the elephant shark (Callorhinchus milii) genome.</title>
        <authorList>
            <person name="Venkatesh B."/>
            <person name="Kirkness E.F."/>
            <person name="Loh Y.H."/>
            <person name="Halpern A.L."/>
            <person name="Lee A.P."/>
            <person name="Johnson J."/>
            <person name="Dandona N."/>
            <person name="Viswanathan L.D."/>
            <person name="Tay A."/>
            <person name="Venter J.C."/>
            <person name="Strausberg R.L."/>
            <person name="Brenner S."/>
        </authorList>
    </citation>
    <scope>NUCLEOTIDE SEQUENCE [LARGE SCALE GENOMIC DNA]</scope>
</reference>
<dbReference type="SUPFAM" id="SSF103481">
    <property type="entry name" value="Multidrug resistance efflux transporter EmrE"/>
    <property type="match status" value="1"/>
</dbReference>
<dbReference type="OMA" id="QIALWWV"/>
<sequence>MAARGPGLGVAMALCAGALGALAATAAKLTLTGDHLRPESRQEAAPGELIHVLLRVGCGGLVFLFNALMWTFFAKALRYSSSSARASLTTTASNFLSSAFLGKLLFGEVHALLWWIGITMTLCGLLLLHTASSQKNQSENSQKHE</sequence>
<dbReference type="OrthoDB" id="5854584at2759"/>
<dbReference type="InterPro" id="IPR037185">
    <property type="entry name" value="EmrE-like"/>
</dbReference>
<organism evidence="2">
    <name type="scientific">Callorhinchus milii</name>
    <name type="common">Ghost shark</name>
    <dbReference type="NCBI Taxonomy" id="7868"/>
    <lineage>
        <taxon>Eukaryota</taxon>
        <taxon>Metazoa</taxon>
        <taxon>Chordata</taxon>
        <taxon>Craniata</taxon>
        <taxon>Vertebrata</taxon>
        <taxon>Chondrichthyes</taxon>
        <taxon>Holocephali</taxon>
        <taxon>Chimaeriformes</taxon>
        <taxon>Callorhinchidae</taxon>
        <taxon>Callorhinchus</taxon>
    </lineage>
</organism>
<dbReference type="PANTHER" id="PTHR31965">
    <property type="entry name" value="TRANSMEMBRANE PROTEIN 42"/>
    <property type="match status" value="1"/>
</dbReference>
<evidence type="ECO:0000313" key="3">
    <source>
        <dbReference type="Ensembl" id="ENSCMIP00000023991.1"/>
    </source>
</evidence>
<dbReference type="GeneTree" id="ENSGT00390000012690"/>
<dbReference type="EMBL" id="JW877330">
    <property type="protein sequence ID" value="AFP09847.1"/>
    <property type="molecule type" value="mRNA"/>
</dbReference>
<name>V9LC72_CALMI</name>
<accession>V9LC72</accession>
<keyword evidence="4" id="KW-1185">Reference proteome</keyword>
<dbReference type="GeneID" id="103183922"/>
<evidence type="ECO:0000256" key="1">
    <source>
        <dbReference type="SAM" id="Phobius"/>
    </source>
</evidence>
<gene>
    <name evidence="3" type="primary">tmem42a</name>
</gene>
<feature type="transmembrane region" description="Helical" evidence="1">
    <location>
        <begin position="50"/>
        <end position="74"/>
    </location>
</feature>
<evidence type="ECO:0000313" key="2">
    <source>
        <dbReference type="EMBL" id="AFP09847.1"/>
    </source>
</evidence>
<dbReference type="STRING" id="7868.ENSCMIP00000023991"/>
<dbReference type="AlphaFoldDB" id="V9LC72"/>
<dbReference type="Ensembl" id="ENSCMIT00000024394.1">
    <property type="protein sequence ID" value="ENSCMIP00000023991.1"/>
    <property type="gene ID" value="ENSCMIG00000010675.1"/>
</dbReference>
<keyword evidence="1" id="KW-0812">Transmembrane</keyword>
<dbReference type="Proteomes" id="UP000314986">
    <property type="component" value="Unassembled WGS sequence"/>
</dbReference>
<reference evidence="4" key="1">
    <citation type="journal article" date="2006" name="Science">
        <title>Ancient noncoding elements conserved in the human genome.</title>
        <authorList>
            <person name="Venkatesh B."/>
            <person name="Kirkness E.F."/>
            <person name="Loh Y.H."/>
            <person name="Halpern A.L."/>
            <person name="Lee A.P."/>
            <person name="Johnson J."/>
            <person name="Dandona N."/>
            <person name="Viswanathan L.D."/>
            <person name="Tay A."/>
            <person name="Venter J.C."/>
            <person name="Strausberg R.L."/>
            <person name="Brenner S."/>
        </authorList>
    </citation>
    <scope>NUCLEOTIDE SEQUENCE [LARGE SCALE GENOMIC DNA]</scope>
</reference>
<dbReference type="CTD" id="100329298"/>
<dbReference type="KEGG" id="cmk:103183922"/>
<feature type="transmembrane region" description="Helical" evidence="1">
    <location>
        <begin position="112"/>
        <end position="131"/>
    </location>
</feature>
<dbReference type="RefSeq" id="XP_007899873.1">
    <property type="nucleotide sequence ID" value="XM_007901682.2"/>
</dbReference>
<protein>
    <submittedName>
        <fullName evidence="2">Kinesin family member 15</fullName>
    </submittedName>
    <submittedName>
        <fullName evidence="3">Transmembrane protein 42a</fullName>
    </submittedName>
</protein>
<reference evidence="3" key="4">
    <citation type="submission" date="2025-05" db="UniProtKB">
        <authorList>
            <consortium name="Ensembl"/>
        </authorList>
    </citation>
    <scope>IDENTIFICATION</scope>
</reference>
<dbReference type="InterPro" id="IPR039632">
    <property type="entry name" value="TMEM42"/>
</dbReference>
<proteinExistence type="evidence at transcript level"/>